<feature type="coiled-coil region" evidence="1">
    <location>
        <begin position="566"/>
        <end position="862"/>
    </location>
</feature>
<evidence type="ECO:0000313" key="3">
    <source>
        <dbReference type="EMBL" id="TKX19003.1"/>
    </source>
</evidence>
<name>A0A4U7ALU0_9PEZI</name>
<organism evidence="3 4">
    <name type="scientific">Elsinoe australis</name>
    <dbReference type="NCBI Taxonomy" id="40998"/>
    <lineage>
        <taxon>Eukaryota</taxon>
        <taxon>Fungi</taxon>
        <taxon>Dikarya</taxon>
        <taxon>Ascomycota</taxon>
        <taxon>Pezizomycotina</taxon>
        <taxon>Dothideomycetes</taxon>
        <taxon>Dothideomycetidae</taxon>
        <taxon>Myriangiales</taxon>
        <taxon>Elsinoaceae</taxon>
        <taxon>Elsinoe</taxon>
    </lineage>
</organism>
<comment type="caution">
    <text evidence="3">The sequence shown here is derived from an EMBL/GenBank/DDBJ whole genome shotgun (WGS) entry which is preliminary data.</text>
</comment>
<dbReference type="AlphaFoldDB" id="A0A4U7ALU0"/>
<evidence type="ECO:0000256" key="1">
    <source>
        <dbReference type="SAM" id="Coils"/>
    </source>
</evidence>
<proteinExistence type="predicted"/>
<evidence type="ECO:0000313" key="4">
    <source>
        <dbReference type="Proteomes" id="UP000308133"/>
    </source>
</evidence>
<dbReference type="EMBL" id="PTQR01000123">
    <property type="protein sequence ID" value="TKX19003.1"/>
    <property type="molecule type" value="Genomic_DNA"/>
</dbReference>
<accession>A0A4U7ALU0</accession>
<keyword evidence="1" id="KW-0175">Coiled coil</keyword>
<feature type="compositionally biased region" description="Polar residues" evidence="2">
    <location>
        <begin position="972"/>
        <end position="986"/>
    </location>
</feature>
<evidence type="ECO:0000256" key="2">
    <source>
        <dbReference type="SAM" id="MobiDB-lite"/>
    </source>
</evidence>
<feature type="compositionally biased region" description="Polar residues" evidence="2">
    <location>
        <begin position="876"/>
        <end position="907"/>
    </location>
</feature>
<feature type="region of interest" description="Disordered" evidence="2">
    <location>
        <begin position="870"/>
        <end position="987"/>
    </location>
</feature>
<dbReference type="Proteomes" id="UP000308133">
    <property type="component" value="Unassembled WGS sequence"/>
</dbReference>
<protein>
    <submittedName>
        <fullName evidence="3">Uncharacterized protein</fullName>
    </submittedName>
</protein>
<gene>
    <name evidence="3" type="ORF">C1H76_8893</name>
</gene>
<reference evidence="3 4" key="1">
    <citation type="submission" date="2018-02" db="EMBL/GenBank/DDBJ databases">
        <title>Draft genome sequences of Elsinoe sp., causing black scab on jojoba.</title>
        <authorList>
            <person name="Stodart B."/>
            <person name="Jeffress S."/>
            <person name="Ash G."/>
            <person name="Arun Chinnappa K."/>
        </authorList>
    </citation>
    <scope>NUCLEOTIDE SEQUENCE [LARGE SCALE GENOMIC DNA]</scope>
    <source>
        <strain evidence="3 4">Hillstone_2</strain>
    </source>
</reference>
<sequence>MARSAGNMQQSLENEIRRVVESSYPTQLQTLRDILVKTDDLAIEAWTVSNPDQIDLLAEDVVAALPHWPYCVDIVARLSCVRQVRDALLQAEPALLPSIIDKAIEHLDGDEKYLAAGTSILSHPLCEDVPLPASTQILLIRISERAASRPDVDSVNLLNNLLKGACRPLIGSFSADTLRRFEANVFKILREASDVEQQSLGLVCLSIMRILLSGVNSSNTRSWTGEAMNAFFTGPKAHKTMQLVVLQVVWSCSPQAPVDIGRSLRNVSTAIDVLEAINGCTRTDWCDKNASIVRKLLEKATAPGLAVELRLHVLTFLTLLLPAEHIPTQITQAYEQVLGSMGSMQLQLPDLRFALSQSMEVMKPKLGEQSFLGTVRAAIAMCTSGVPEPQSASVARLELLLRVMLDTNSPFSAQQVKDIWSADSIVSDFIRGTTPASTAAGQRPCDVMESCSNLTNTLTELLLQAAVVAAGAGVSVPPEVVSKLFRIHSMALHSGARKIGTQSRDVLNSLFFSSKAPTIDRNLSWQQNLAGFMQTKSADEHRAVVMAVTTICADLEQRCVSVEEPLRAQRKKNRELQSQYAELDQAYGQLESQLIDQDLKMSGMEKEKSDLSSHIKAAEVEKTDLLIRVDQAEARLQKAQQSARDEISRLQSRYEQMEVHHASVSARQQDDMEALEERVQELTNNHATAEAATKSEQQRVAELSSKIQDLTDAQSVMRQDLQDKENNLQRMRQDLQSGEEGSREYQKRIEEQHKATRRALDDVESLRAAMAEQRQAAAREKEDFIAEYQESAKQAHEEWQSERSSLQQRLLALEEHVEATDASHRETVECMEDKANEQQKKIEKLKRECVRKDNQVAEAQEMRNRLMSAMGLDQVKAQQDAVQSNLPIRSASSASTPVPHQPNTPARSQFDGASEMDVSFSGASSQQEPTPKRTKPRKAFKVPTLNQPREPSSRRPARSVRLSKTIERQPLAETTTNRSPQRNRSPTKVMFKDMKEAPQMDDPDLQVLDGWSFTTDIITSTPGIGLGQDFDDESTVDG</sequence>